<keyword evidence="2" id="KW-1185">Reference proteome</keyword>
<name>A0A845QDH9_9HYPH</name>
<reference evidence="1 2" key="1">
    <citation type="journal article" date="2016" name="Int. J. Syst. Evol. Microbiol.">
        <title>Pyruvatibacter mobilis gen. nov., sp. nov., a marine bacterium from the culture broth of Picochlorum sp. 122.</title>
        <authorList>
            <person name="Wang G."/>
            <person name="Tang M."/>
            <person name="Wu H."/>
            <person name="Dai S."/>
            <person name="Li T."/>
            <person name="Chen C."/>
            <person name="He H."/>
            <person name="Fan J."/>
            <person name="Xiang W."/>
            <person name="Li X."/>
        </authorList>
    </citation>
    <scope>NUCLEOTIDE SEQUENCE [LARGE SCALE GENOMIC DNA]</scope>
    <source>
        <strain evidence="1 2">GYP-11</strain>
    </source>
</reference>
<dbReference type="Proteomes" id="UP000470384">
    <property type="component" value="Unassembled WGS sequence"/>
</dbReference>
<dbReference type="OrthoDB" id="7375469at2"/>
<evidence type="ECO:0000313" key="1">
    <source>
        <dbReference type="EMBL" id="NBG96632.1"/>
    </source>
</evidence>
<comment type="caution">
    <text evidence="1">The sequence shown here is derived from an EMBL/GenBank/DDBJ whole genome shotgun (WGS) entry which is preliminary data.</text>
</comment>
<proteinExistence type="predicted"/>
<dbReference type="AlphaFoldDB" id="A0A845QDH9"/>
<gene>
    <name evidence="1" type="ORF">GTQ45_12895</name>
</gene>
<dbReference type="RefSeq" id="WP_160588688.1">
    <property type="nucleotide sequence ID" value="NZ_BMHN01000001.1"/>
</dbReference>
<accession>A0A845QDH9</accession>
<sequence length="159" mass="17196">MRNIPETQPAGTAATAPRPAAETAYLDALPFAPRLLVWAARAWWSDRGNDQGSRRLISQAFTLARCPGADAAFDELMLMALHGACRHLDFASHPRQVAVDELALLRVIAAFQEEAVAGGEAALDTWLPPATARLACDAALTLARQMGRAGLYVHQHTRQ</sequence>
<evidence type="ECO:0000313" key="2">
    <source>
        <dbReference type="Proteomes" id="UP000470384"/>
    </source>
</evidence>
<organism evidence="1 2">
    <name type="scientific">Pyruvatibacter mobilis</name>
    <dbReference type="NCBI Taxonomy" id="1712261"/>
    <lineage>
        <taxon>Bacteria</taxon>
        <taxon>Pseudomonadati</taxon>
        <taxon>Pseudomonadota</taxon>
        <taxon>Alphaproteobacteria</taxon>
        <taxon>Hyphomicrobiales</taxon>
        <taxon>Parvibaculaceae</taxon>
        <taxon>Pyruvatibacter</taxon>
    </lineage>
</organism>
<protein>
    <submittedName>
        <fullName evidence="1">Uncharacterized protein</fullName>
    </submittedName>
</protein>
<dbReference type="GeneID" id="300653863"/>
<dbReference type="EMBL" id="WXYQ01000011">
    <property type="protein sequence ID" value="NBG96632.1"/>
    <property type="molecule type" value="Genomic_DNA"/>
</dbReference>